<comment type="similarity">
    <text evidence="2">Belongs to the TMEM170 family.</text>
</comment>
<dbReference type="AlphaFoldDB" id="A0A6A6WM18"/>
<evidence type="ECO:0000256" key="6">
    <source>
        <dbReference type="SAM" id="Phobius"/>
    </source>
</evidence>
<evidence type="ECO:0000313" key="8">
    <source>
        <dbReference type="Proteomes" id="UP000799437"/>
    </source>
</evidence>
<keyword evidence="5 6" id="KW-0472">Membrane</keyword>
<feature type="transmembrane region" description="Helical" evidence="6">
    <location>
        <begin position="48"/>
        <end position="69"/>
    </location>
</feature>
<dbReference type="GO" id="GO:0016020">
    <property type="term" value="C:membrane"/>
    <property type="evidence" value="ECO:0007669"/>
    <property type="project" value="UniProtKB-SubCell"/>
</dbReference>
<keyword evidence="3 6" id="KW-0812">Transmembrane</keyword>
<accession>A0A6A6WM18</accession>
<evidence type="ECO:0000256" key="3">
    <source>
        <dbReference type="ARBA" id="ARBA00022692"/>
    </source>
</evidence>
<evidence type="ECO:0000256" key="1">
    <source>
        <dbReference type="ARBA" id="ARBA00004141"/>
    </source>
</evidence>
<dbReference type="InterPro" id="IPR019334">
    <property type="entry name" value="TMEM170A/B/YPR153W-like"/>
</dbReference>
<reference evidence="7" key="1">
    <citation type="journal article" date="2020" name="Stud. Mycol.">
        <title>101 Dothideomycetes genomes: a test case for predicting lifestyles and emergence of pathogens.</title>
        <authorList>
            <person name="Haridas S."/>
            <person name="Albert R."/>
            <person name="Binder M."/>
            <person name="Bloem J."/>
            <person name="Labutti K."/>
            <person name="Salamov A."/>
            <person name="Andreopoulos B."/>
            <person name="Baker S."/>
            <person name="Barry K."/>
            <person name="Bills G."/>
            <person name="Bluhm B."/>
            <person name="Cannon C."/>
            <person name="Castanera R."/>
            <person name="Culley D."/>
            <person name="Daum C."/>
            <person name="Ezra D."/>
            <person name="Gonzalez J."/>
            <person name="Henrissat B."/>
            <person name="Kuo A."/>
            <person name="Liang C."/>
            <person name="Lipzen A."/>
            <person name="Lutzoni F."/>
            <person name="Magnuson J."/>
            <person name="Mondo S."/>
            <person name="Nolan M."/>
            <person name="Ohm R."/>
            <person name="Pangilinan J."/>
            <person name="Park H.-J."/>
            <person name="Ramirez L."/>
            <person name="Alfaro M."/>
            <person name="Sun H."/>
            <person name="Tritt A."/>
            <person name="Yoshinaga Y."/>
            <person name="Zwiers L.-H."/>
            <person name="Turgeon B."/>
            <person name="Goodwin S."/>
            <person name="Spatafora J."/>
            <person name="Crous P."/>
            <person name="Grigoriev I."/>
        </authorList>
    </citation>
    <scope>NUCLEOTIDE SEQUENCE</scope>
    <source>
        <strain evidence="7">CBS 121739</strain>
    </source>
</reference>
<keyword evidence="4 6" id="KW-1133">Transmembrane helix</keyword>
<proteinExistence type="inferred from homology"/>
<dbReference type="PANTHER" id="PTHR22779:SF6">
    <property type="entry name" value="SD17342P"/>
    <property type="match status" value="1"/>
</dbReference>
<dbReference type="GeneID" id="54487388"/>
<dbReference type="Pfam" id="PF10190">
    <property type="entry name" value="Tmemb_170"/>
    <property type="match status" value="1"/>
</dbReference>
<comment type="subcellular location">
    <subcellularLocation>
        <location evidence="1">Membrane</location>
        <topology evidence="1">Multi-pass membrane protein</topology>
    </subcellularLocation>
</comment>
<evidence type="ECO:0008006" key="9">
    <source>
        <dbReference type="Google" id="ProtNLM"/>
    </source>
</evidence>
<dbReference type="Proteomes" id="UP000799437">
    <property type="component" value="Unassembled WGS sequence"/>
</dbReference>
<dbReference type="RefSeq" id="XP_033605708.1">
    <property type="nucleotide sequence ID" value="XM_033746334.1"/>
</dbReference>
<sequence length="141" mass="15630">MSFLQRNIRTAPLGYTTPSFPSLYWPIPVAGPQANFLYNIGDVWRFTLLWTLIFYAAVHAAVCFWAIAIQKRNYKVIWTVPIIYAVIGGVEALIAGSVTGGLIGTVYQAGYYRVSTWIPFAWALVCTLVLILSSFGFQGGL</sequence>
<feature type="transmembrane region" description="Helical" evidence="6">
    <location>
        <begin position="117"/>
        <end position="137"/>
    </location>
</feature>
<dbReference type="OrthoDB" id="2131401at2759"/>
<evidence type="ECO:0000256" key="5">
    <source>
        <dbReference type="ARBA" id="ARBA00023136"/>
    </source>
</evidence>
<feature type="transmembrane region" description="Helical" evidence="6">
    <location>
        <begin position="76"/>
        <end position="97"/>
    </location>
</feature>
<evidence type="ECO:0000256" key="2">
    <source>
        <dbReference type="ARBA" id="ARBA00006325"/>
    </source>
</evidence>
<gene>
    <name evidence="7" type="ORF">EJ05DRAFT_496087</name>
</gene>
<keyword evidence="8" id="KW-1185">Reference proteome</keyword>
<organism evidence="7 8">
    <name type="scientific">Pseudovirgaria hyperparasitica</name>
    <dbReference type="NCBI Taxonomy" id="470096"/>
    <lineage>
        <taxon>Eukaryota</taxon>
        <taxon>Fungi</taxon>
        <taxon>Dikarya</taxon>
        <taxon>Ascomycota</taxon>
        <taxon>Pezizomycotina</taxon>
        <taxon>Dothideomycetes</taxon>
        <taxon>Dothideomycetes incertae sedis</taxon>
        <taxon>Acrospermales</taxon>
        <taxon>Acrospermaceae</taxon>
        <taxon>Pseudovirgaria</taxon>
    </lineage>
</organism>
<dbReference type="EMBL" id="ML996565">
    <property type="protein sequence ID" value="KAF2763257.1"/>
    <property type="molecule type" value="Genomic_DNA"/>
</dbReference>
<name>A0A6A6WM18_9PEZI</name>
<protein>
    <recommendedName>
        <fullName evidence="9">Integral membrane protein</fullName>
    </recommendedName>
</protein>
<evidence type="ECO:0000256" key="4">
    <source>
        <dbReference type="ARBA" id="ARBA00022989"/>
    </source>
</evidence>
<evidence type="ECO:0000313" key="7">
    <source>
        <dbReference type="EMBL" id="KAF2763257.1"/>
    </source>
</evidence>
<dbReference type="PANTHER" id="PTHR22779">
    <property type="entry name" value="SD17342P"/>
    <property type="match status" value="1"/>
</dbReference>